<evidence type="ECO:0000313" key="2">
    <source>
        <dbReference type="Proteomes" id="UP000198281"/>
    </source>
</evidence>
<organism evidence="1 2">
    <name type="scientific">Edaphosphingomonas laterariae</name>
    <dbReference type="NCBI Taxonomy" id="861865"/>
    <lineage>
        <taxon>Bacteria</taxon>
        <taxon>Pseudomonadati</taxon>
        <taxon>Pseudomonadota</taxon>
        <taxon>Alphaproteobacteria</taxon>
        <taxon>Sphingomonadales</taxon>
        <taxon>Rhizorhabdaceae</taxon>
        <taxon>Edaphosphingomonas</taxon>
    </lineage>
</organism>
<keyword evidence="2" id="KW-1185">Reference proteome</keyword>
<accession>A0A239CMT8</accession>
<dbReference type="PROSITE" id="PS51257">
    <property type="entry name" value="PROKAR_LIPOPROTEIN"/>
    <property type="match status" value="1"/>
</dbReference>
<evidence type="ECO:0000313" key="1">
    <source>
        <dbReference type="EMBL" id="SNS20804.1"/>
    </source>
</evidence>
<dbReference type="OrthoDB" id="3629459at2"/>
<dbReference type="EMBL" id="FZOS01000002">
    <property type="protein sequence ID" value="SNS20804.1"/>
    <property type="molecule type" value="Genomic_DNA"/>
</dbReference>
<reference evidence="2" key="1">
    <citation type="submission" date="2017-06" db="EMBL/GenBank/DDBJ databases">
        <authorList>
            <person name="Varghese N."/>
            <person name="Submissions S."/>
        </authorList>
    </citation>
    <scope>NUCLEOTIDE SEQUENCE [LARGE SCALE GENOMIC DNA]</scope>
    <source>
        <strain evidence="2">LNB2</strain>
    </source>
</reference>
<gene>
    <name evidence="1" type="ORF">SAMN06295912_102270</name>
</gene>
<sequence>MKKMVFVAALAIAVSGCNQKAAEEDTKPAAEAAPAPEKTVTAADVIDHFKKQGLPISDITVYTAENDPNKLLGRPNQYVAKANFFDTRHPADEANNTVEIFASEESAKARRDYVEAVTKDMPMLVQYQFLAGNILIRLDKAVTPAESEEYRKALDAFAG</sequence>
<name>A0A239CMT8_9SPHN</name>
<proteinExistence type="predicted"/>
<dbReference type="RefSeq" id="WP_089218258.1">
    <property type="nucleotide sequence ID" value="NZ_FZOS01000002.1"/>
</dbReference>
<dbReference type="Proteomes" id="UP000198281">
    <property type="component" value="Unassembled WGS sequence"/>
</dbReference>
<dbReference type="AlphaFoldDB" id="A0A239CMT8"/>
<protein>
    <recommendedName>
        <fullName evidence="3">Lipoprotein</fullName>
    </recommendedName>
</protein>
<evidence type="ECO:0008006" key="3">
    <source>
        <dbReference type="Google" id="ProtNLM"/>
    </source>
</evidence>